<feature type="chain" id="PRO_5040434900" description="DUF38 domain-containing protein" evidence="1">
    <location>
        <begin position="19"/>
        <end position="134"/>
    </location>
</feature>
<proteinExistence type="predicted"/>
<accession>A0A9P1IEP8</accession>
<evidence type="ECO:0008006" key="4">
    <source>
        <dbReference type="Google" id="ProtNLM"/>
    </source>
</evidence>
<keyword evidence="1" id="KW-0732">Signal</keyword>
<dbReference type="EMBL" id="CANHGI010000002">
    <property type="protein sequence ID" value="CAI5443660.1"/>
    <property type="molecule type" value="Genomic_DNA"/>
</dbReference>
<gene>
    <name evidence="2" type="ORF">CAMP_LOCUS6297</name>
</gene>
<organism evidence="2 3">
    <name type="scientific">Caenorhabditis angaria</name>
    <dbReference type="NCBI Taxonomy" id="860376"/>
    <lineage>
        <taxon>Eukaryota</taxon>
        <taxon>Metazoa</taxon>
        <taxon>Ecdysozoa</taxon>
        <taxon>Nematoda</taxon>
        <taxon>Chromadorea</taxon>
        <taxon>Rhabditida</taxon>
        <taxon>Rhabditina</taxon>
        <taxon>Rhabditomorpha</taxon>
        <taxon>Rhabditoidea</taxon>
        <taxon>Rhabditidae</taxon>
        <taxon>Peloderinae</taxon>
        <taxon>Caenorhabditis</taxon>
    </lineage>
</organism>
<name>A0A9P1IEP8_9PELO</name>
<dbReference type="Proteomes" id="UP001152747">
    <property type="component" value="Unassembled WGS sequence"/>
</dbReference>
<protein>
    <recommendedName>
        <fullName evidence="4">DUF38 domain-containing protein</fullName>
    </recommendedName>
</protein>
<sequence length="134" mass="15112">MKLPVIFLLLLILSTINCTQLESVQKFVANFKNLASQGNFTALQNLIYPEIHYSIASRGIKEAFRANFLRRLRSREITVFKGASENDALEIKNYHSAIYVVQILAGSGKSIKYALLKNADVDDGLQLLEYNETD</sequence>
<comment type="caution">
    <text evidence="2">The sequence shown here is derived from an EMBL/GenBank/DDBJ whole genome shotgun (WGS) entry which is preliminary data.</text>
</comment>
<reference evidence="2" key="1">
    <citation type="submission" date="2022-11" db="EMBL/GenBank/DDBJ databases">
        <authorList>
            <person name="Kikuchi T."/>
        </authorList>
    </citation>
    <scope>NUCLEOTIDE SEQUENCE</scope>
    <source>
        <strain evidence="2">PS1010</strain>
    </source>
</reference>
<evidence type="ECO:0000313" key="2">
    <source>
        <dbReference type="EMBL" id="CAI5443660.1"/>
    </source>
</evidence>
<keyword evidence="3" id="KW-1185">Reference proteome</keyword>
<feature type="signal peptide" evidence="1">
    <location>
        <begin position="1"/>
        <end position="18"/>
    </location>
</feature>
<evidence type="ECO:0000256" key="1">
    <source>
        <dbReference type="SAM" id="SignalP"/>
    </source>
</evidence>
<evidence type="ECO:0000313" key="3">
    <source>
        <dbReference type="Proteomes" id="UP001152747"/>
    </source>
</evidence>
<dbReference type="AlphaFoldDB" id="A0A9P1IEP8"/>